<dbReference type="AlphaFoldDB" id="A0A9W7T6U6"/>
<name>A0A9W7T6U6_TRIRA</name>
<keyword evidence="8" id="KW-0732">Signal</keyword>
<dbReference type="CDD" id="cd00190">
    <property type="entry name" value="Tryp_SPc"/>
    <property type="match status" value="1"/>
</dbReference>
<keyword evidence="3" id="KW-0645">Protease</keyword>
<feature type="chain" id="PRO_5040806477" evidence="8">
    <location>
        <begin position="17"/>
        <end position="211"/>
    </location>
</feature>
<comment type="subcellular location">
    <subcellularLocation>
        <location evidence="1">Secreted</location>
    </subcellularLocation>
</comment>
<dbReference type="Proteomes" id="UP001059041">
    <property type="component" value="Linkage Group LG25"/>
</dbReference>
<evidence type="ECO:0000256" key="8">
    <source>
        <dbReference type="SAM" id="SignalP"/>
    </source>
</evidence>
<keyword evidence="6" id="KW-0106">Calcium</keyword>
<dbReference type="PROSITE" id="PS50240">
    <property type="entry name" value="TRYPSIN_DOM"/>
    <property type="match status" value="1"/>
</dbReference>
<evidence type="ECO:0000256" key="6">
    <source>
        <dbReference type="ARBA" id="ARBA00022837"/>
    </source>
</evidence>
<keyword evidence="7" id="KW-1015">Disulfide bond</keyword>
<dbReference type="PANTHER" id="PTHR24257:SF0">
    <property type="entry name" value="CHYMOTRYPSIN-LIKE ELASTASE FAMILY MEMBER 1"/>
    <property type="match status" value="1"/>
</dbReference>
<feature type="domain" description="Peptidase S1" evidence="9">
    <location>
        <begin position="29"/>
        <end position="211"/>
    </location>
</feature>
<keyword evidence="5" id="KW-0720">Serine protease</keyword>
<evidence type="ECO:0000256" key="5">
    <source>
        <dbReference type="ARBA" id="ARBA00022825"/>
    </source>
</evidence>
<evidence type="ECO:0000259" key="9">
    <source>
        <dbReference type="PROSITE" id="PS50240"/>
    </source>
</evidence>
<gene>
    <name evidence="10" type="ORF">IRJ41_000654</name>
</gene>
<organism evidence="10 11">
    <name type="scientific">Triplophysa rosa</name>
    <name type="common">Cave loach</name>
    <dbReference type="NCBI Taxonomy" id="992332"/>
    <lineage>
        <taxon>Eukaryota</taxon>
        <taxon>Metazoa</taxon>
        <taxon>Chordata</taxon>
        <taxon>Craniata</taxon>
        <taxon>Vertebrata</taxon>
        <taxon>Euteleostomi</taxon>
        <taxon>Actinopterygii</taxon>
        <taxon>Neopterygii</taxon>
        <taxon>Teleostei</taxon>
        <taxon>Ostariophysi</taxon>
        <taxon>Cypriniformes</taxon>
        <taxon>Nemacheilidae</taxon>
        <taxon>Triplophysa</taxon>
    </lineage>
</organism>
<protein>
    <submittedName>
        <fullName evidence="10">Pancreatic elastase</fullName>
    </submittedName>
</protein>
<dbReference type="Gene3D" id="2.40.10.10">
    <property type="entry name" value="Trypsin-like serine proteases"/>
    <property type="match status" value="2"/>
</dbReference>
<dbReference type="FunFam" id="2.40.10.10:FF:000166">
    <property type="entry name" value="Trypsin"/>
    <property type="match status" value="1"/>
</dbReference>
<keyword evidence="2" id="KW-0964">Secreted</keyword>
<dbReference type="InterPro" id="IPR009003">
    <property type="entry name" value="Peptidase_S1_PA"/>
</dbReference>
<accession>A0A9W7T6U6</accession>
<dbReference type="SUPFAM" id="SSF50494">
    <property type="entry name" value="Trypsin-like serine proteases"/>
    <property type="match status" value="1"/>
</dbReference>
<sequence>MLRFLLLSALAALALAEPRYIEETPEERVVGGEVAQPNAWPWQISLQYLSGGSYYHTCGGTLIRQRWVMTAAHCTENLACCLGDHNINTHEGREQYIAVSQVYIHPNWNRNNLAAGSDMTSLFCVCPLMPSQLIVKLATLPPSGQILPNNNPCYITGWGRTSTGGSLSAVLKQAYLPSVDYQTCSRSDWWGSTVKTTMVCAGGGRNSGCQV</sequence>
<dbReference type="GO" id="GO:0006508">
    <property type="term" value="P:proteolysis"/>
    <property type="evidence" value="ECO:0007669"/>
    <property type="project" value="UniProtKB-KW"/>
</dbReference>
<dbReference type="InterPro" id="IPR018114">
    <property type="entry name" value="TRYPSIN_HIS"/>
</dbReference>
<dbReference type="SMART" id="SM00020">
    <property type="entry name" value="Tryp_SPc"/>
    <property type="match status" value="1"/>
</dbReference>
<dbReference type="InterPro" id="IPR043504">
    <property type="entry name" value="Peptidase_S1_PA_chymotrypsin"/>
</dbReference>
<proteinExistence type="predicted"/>
<reference evidence="10" key="1">
    <citation type="submission" date="2021-02" db="EMBL/GenBank/DDBJ databases">
        <title>Comparative genomics reveals that relaxation of natural selection precedes convergent phenotypic evolution of cavefish.</title>
        <authorList>
            <person name="Peng Z."/>
        </authorList>
    </citation>
    <scope>NUCLEOTIDE SEQUENCE</scope>
    <source>
        <tissue evidence="10">Muscle</tissue>
    </source>
</reference>
<feature type="non-terminal residue" evidence="10">
    <location>
        <position position="211"/>
    </location>
</feature>
<dbReference type="PANTHER" id="PTHR24257">
    <property type="entry name" value="CHYMOTRYPSIN-LIKE ELASTASE FAMILY MEMBER"/>
    <property type="match status" value="1"/>
</dbReference>
<dbReference type="InterPro" id="IPR050850">
    <property type="entry name" value="Peptidase_S1_Elastase_sf"/>
</dbReference>
<evidence type="ECO:0000256" key="2">
    <source>
        <dbReference type="ARBA" id="ARBA00022525"/>
    </source>
</evidence>
<evidence type="ECO:0000256" key="3">
    <source>
        <dbReference type="ARBA" id="ARBA00022670"/>
    </source>
</evidence>
<evidence type="ECO:0000256" key="7">
    <source>
        <dbReference type="ARBA" id="ARBA00023157"/>
    </source>
</evidence>
<keyword evidence="4" id="KW-0378">Hydrolase</keyword>
<dbReference type="InterPro" id="IPR001254">
    <property type="entry name" value="Trypsin_dom"/>
</dbReference>
<dbReference type="Pfam" id="PF00089">
    <property type="entry name" value="Trypsin"/>
    <property type="match status" value="1"/>
</dbReference>
<evidence type="ECO:0000256" key="1">
    <source>
        <dbReference type="ARBA" id="ARBA00004613"/>
    </source>
</evidence>
<evidence type="ECO:0000313" key="11">
    <source>
        <dbReference type="Proteomes" id="UP001059041"/>
    </source>
</evidence>
<dbReference type="EMBL" id="JAFHDT010000025">
    <property type="protein sequence ID" value="KAI7790764.1"/>
    <property type="molecule type" value="Genomic_DNA"/>
</dbReference>
<keyword evidence="11" id="KW-1185">Reference proteome</keyword>
<dbReference type="GO" id="GO:0004252">
    <property type="term" value="F:serine-type endopeptidase activity"/>
    <property type="evidence" value="ECO:0007669"/>
    <property type="project" value="InterPro"/>
</dbReference>
<evidence type="ECO:0000256" key="4">
    <source>
        <dbReference type="ARBA" id="ARBA00022801"/>
    </source>
</evidence>
<evidence type="ECO:0000313" key="10">
    <source>
        <dbReference type="EMBL" id="KAI7790764.1"/>
    </source>
</evidence>
<feature type="signal peptide" evidence="8">
    <location>
        <begin position="1"/>
        <end position="16"/>
    </location>
</feature>
<dbReference type="PROSITE" id="PS00134">
    <property type="entry name" value="TRYPSIN_HIS"/>
    <property type="match status" value="1"/>
</dbReference>
<dbReference type="GO" id="GO:0005615">
    <property type="term" value="C:extracellular space"/>
    <property type="evidence" value="ECO:0007669"/>
    <property type="project" value="TreeGrafter"/>
</dbReference>
<comment type="caution">
    <text evidence="10">The sequence shown here is derived from an EMBL/GenBank/DDBJ whole genome shotgun (WGS) entry which is preliminary data.</text>
</comment>